<evidence type="ECO:0008006" key="8">
    <source>
        <dbReference type="Google" id="ProtNLM"/>
    </source>
</evidence>
<keyword evidence="4" id="KW-0238">DNA-binding</keyword>
<comment type="function">
    <text evidence="1">Required for the transposition of the insertion element.</text>
</comment>
<dbReference type="Proteomes" id="UP000654345">
    <property type="component" value="Unassembled WGS sequence"/>
</dbReference>
<comment type="similarity">
    <text evidence="2">Belongs to the transposase mutator family.</text>
</comment>
<proteinExistence type="inferred from homology"/>
<evidence type="ECO:0000256" key="3">
    <source>
        <dbReference type="ARBA" id="ARBA00022578"/>
    </source>
</evidence>
<evidence type="ECO:0000313" key="6">
    <source>
        <dbReference type="EMBL" id="GHO56206.1"/>
    </source>
</evidence>
<evidence type="ECO:0000313" key="7">
    <source>
        <dbReference type="Proteomes" id="UP000654345"/>
    </source>
</evidence>
<accession>A0ABQ3UU36</accession>
<dbReference type="EMBL" id="BNJG01000002">
    <property type="protein sequence ID" value="GHO56206.1"/>
    <property type="molecule type" value="Genomic_DNA"/>
</dbReference>
<evidence type="ECO:0000256" key="5">
    <source>
        <dbReference type="ARBA" id="ARBA00023172"/>
    </source>
</evidence>
<sequence length="247" mass="27656">MIALVGSLRYTAHRSIPEIHQALRDRGVPIAERTVTYLLQRYEELVTLHLSDRRRLRERFKEQGQVALALDGLQPDVGHEVLWVVRDCLSGEVLLARSLLSAREAELADLLREVQEVIDGISICGVISDGQHSIRNAVQTALPDVPHQLCHFHYLREAAKPIYEADRHAKKELKKHLRGVRPIERAVEKRNDVEAEAIRGYCLAVRSALTDDGRSPLAAPGLKLHERITAIAASLTRVSEKGACRVS</sequence>
<dbReference type="InterPro" id="IPR001207">
    <property type="entry name" value="Transposase_mutator"/>
</dbReference>
<keyword evidence="7" id="KW-1185">Reference proteome</keyword>
<keyword evidence="3" id="KW-0815">Transposition</keyword>
<evidence type="ECO:0000256" key="2">
    <source>
        <dbReference type="ARBA" id="ARBA00010961"/>
    </source>
</evidence>
<name>A0ABQ3UU36_9CHLR</name>
<gene>
    <name evidence="6" type="ORF">KSB_46810</name>
</gene>
<protein>
    <recommendedName>
        <fullName evidence="8">Transposase</fullName>
    </recommendedName>
</protein>
<organism evidence="6 7">
    <name type="scientific">Ktedonobacter robiniae</name>
    <dbReference type="NCBI Taxonomy" id="2778365"/>
    <lineage>
        <taxon>Bacteria</taxon>
        <taxon>Bacillati</taxon>
        <taxon>Chloroflexota</taxon>
        <taxon>Ktedonobacteria</taxon>
        <taxon>Ktedonobacterales</taxon>
        <taxon>Ktedonobacteraceae</taxon>
        <taxon>Ktedonobacter</taxon>
    </lineage>
</organism>
<keyword evidence="5" id="KW-0233">DNA recombination</keyword>
<evidence type="ECO:0000256" key="4">
    <source>
        <dbReference type="ARBA" id="ARBA00023125"/>
    </source>
</evidence>
<comment type="caution">
    <text evidence="6">The sequence shown here is derived from an EMBL/GenBank/DDBJ whole genome shotgun (WGS) entry which is preliminary data.</text>
</comment>
<evidence type="ECO:0000256" key="1">
    <source>
        <dbReference type="ARBA" id="ARBA00002190"/>
    </source>
</evidence>
<reference evidence="6 7" key="1">
    <citation type="journal article" date="2021" name="Int. J. Syst. Evol. Microbiol.">
        <title>Reticulibacter mediterranei gen. nov., sp. nov., within the new family Reticulibacteraceae fam. nov., and Ktedonospora formicarum gen. nov., sp. nov., Ktedonobacter robiniae sp. nov., Dictyobacter formicarum sp. nov. and Dictyobacter arantiisoli sp. nov., belonging to the class Ktedonobacteria.</title>
        <authorList>
            <person name="Yabe S."/>
            <person name="Zheng Y."/>
            <person name="Wang C.M."/>
            <person name="Sakai Y."/>
            <person name="Abe K."/>
            <person name="Yokota A."/>
            <person name="Donadio S."/>
            <person name="Cavaletti L."/>
            <person name="Monciardini P."/>
        </authorList>
    </citation>
    <scope>NUCLEOTIDE SEQUENCE [LARGE SCALE GENOMIC DNA]</scope>
    <source>
        <strain evidence="6 7">SOSP1-30</strain>
    </source>
</reference>
<dbReference type="Pfam" id="PF00872">
    <property type="entry name" value="Transposase_mut"/>
    <property type="match status" value="1"/>
</dbReference>